<evidence type="ECO:0000313" key="3">
    <source>
        <dbReference type="Proteomes" id="UP000813824"/>
    </source>
</evidence>
<gene>
    <name evidence="2" type="ORF">BXZ70DRAFT_993044</name>
</gene>
<dbReference type="InterPro" id="IPR000210">
    <property type="entry name" value="BTB/POZ_dom"/>
</dbReference>
<keyword evidence="3" id="KW-1185">Reference proteome</keyword>
<accession>A0A8K0UI67</accession>
<dbReference type="Proteomes" id="UP000813824">
    <property type="component" value="Unassembled WGS sequence"/>
</dbReference>
<evidence type="ECO:0000313" key="2">
    <source>
        <dbReference type="EMBL" id="KAH8093110.1"/>
    </source>
</evidence>
<dbReference type="InterPro" id="IPR011333">
    <property type="entry name" value="SKP1/BTB/POZ_sf"/>
</dbReference>
<evidence type="ECO:0000259" key="1">
    <source>
        <dbReference type="PROSITE" id="PS50097"/>
    </source>
</evidence>
<name>A0A8K0UI67_9AGAR</name>
<dbReference type="PROSITE" id="PS50097">
    <property type="entry name" value="BTB"/>
    <property type="match status" value="1"/>
</dbReference>
<dbReference type="EMBL" id="JAEVFJ010000030">
    <property type="protein sequence ID" value="KAH8093110.1"/>
    <property type="molecule type" value="Genomic_DNA"/>
</dbReference>
<reference evidence="2" key="1">
    <citation type="journal article" date="2021" name="New Phytol.">
        <title>Evolutionary innovations through gain and loss of genes in the ectomycorrhizal Boletales.</title>
        <authorList>
            <person name="Wu G."/>
            <person name="Miyauchi S."/>
            <person name="Morin E."/>
            <person name="Kuo A."/>
            <person name="Drula E."/>
            <person name="Varga T."/>
            <person name="Kohler A."/>
            <person name="Feng B."/>
            <person name="Cao Y."/>
            <person name="Lipzen A."/>
            <person name="Daum C."/>
            <person name="Hundley H."/>
            <person name="Pangilinan J."/>
            <person name="Johnson J."/>
            <person name="Barry K."/>
            <person name="LaButti K."/>
            <person name="Ng V."/>
            <person name="Ahrendt S."/>
            <person name="Min B."/>
            <person name="Choi I.G."/>
            <person name="Park H."/>
            <person name="Plett J.M."/>
            <person name="Magnuson J."/>
            <person name="Spatafora J.W."/>
            <person name="Nagy L.G."/>
            <person name="Henrissat B."/>
            <person name="Grigoriev I.V."/>
            <person name="Yang Z.L."/>
            <person name="Xu J."/>
            <person name="Martin F.M."/>
        </authorList>
    </citation>
    <scope>NUCLEOTIDE SEQUENCE</scope>
    <source>
        <strain evidence="2">KKN 215</strain>
    </source>
</reference>
<dbReference type="AlphaFoldDB" id="A0A8K0UI67"/>
<dbReference type="OrthoDB" id="3357985at2759"/>
<feature type="domain" description="BTB" evidence="1">
    <location>
        <begin position="20"/>
        <end position="89"/>
    </location>
</feature>
<dbReference type="Pfam" id="PF00651">
    <property type="entry name" value="BTB"/>
    <property type="match status" value="1"/>
</dbReference>
<proteinExistence type="predicted"/>
<dbReference type="SMART" id="SM00225">
    <property type="entry name" value="BTB"/>
    <property type="match status" value="1"/>
</dbReference>
<comment type="caution">
    <text evidence="2">The sequence shown here is derived from an EMBL/GenBank/DDBJ whole genome shotgun (WGS) entry which is preliminary data.</text>
</comment>
<sequence>MSTPPSTTTIATAPFDDKNADVILRTSDNVDFYVYKVVLGLASPLFKDTFSLSQPPPQANEPTTNGELLPVVPFTENSATIDYLLRLCYPITDPIQPTDLLAVARHLEAAAKYELLEATELLRTSLRTFISSQPLRVYAVACRRTVALEEEANLAAHAWRESCPKDWVEEMKSMRAGCYHRLIEF</sequence>
<feature type="non-terminal residue" evidence="2">
    <location>
        <position position="185"/>
    </location>
</feature>
<protein>
    <recommendedName>
        <fullName evidence="1">BTB domain-containing protein</fullName>
    </recommendedName>
</protein>
<organism evidence="2 3">
    <name type="scientific">Cristinia sonorae</name>
    <dbReference type="NCBI Taxonomy" id="1940300"/>
    <lineage>
        <taxon>Eukaryota</taxon>
        <taxon>Fungi</taxon>
        <taxon>Dikarya</taxon>
        <taxon>Basidiomycota</taxon>
        <taxon>Agaricomycotina</taxon>
        <taxon>Agaricomycetes</taxon>
        <taxon>Agaricomycetidae</taxon>
        <taxon>Agaricales</taxon>
        <taxon>Pleurotineae</taxon>
        <taxon>Stephanosporaceae</taxon>
        <taxon>Cristinia</taxon>
    </lineage>
</organism>
<dbReference type="Gene3D" id="3.30.710.10">
    <property type="entry name" value="Potassium Channel Kv1.1, Chain A"/>
    <property type="match status" value="1"/>
</dbReference>
<dbReference type="SUPFAM" id="SSF54695">
    <property type="entry name" value="POZ domain"/>
    <property type="match status" value="1"/>
</dbReference>